<feature type="non-terminal residue" evidence="2">
    <location>
        <position position="1"/>
    </location>
</feature>
<sequence length="84" mass="9632">MPFFNVNDWCTAGQKRPGNTQKRPSIHRRETGQAYLGAHSTYRPHIDLPVVCSIHARYMPVREESWLSMAPPSSIQQFNPNGHE</sequence>
<comment type="caution">
    <text evidence="2">The sequence shown here is derived from an EMBL/GenBank/DDBJ whole genome shotgun (WGS) entry which is preliminary data.</text>
</comment>
<dbReference type="AlphaFoldDB" id="A0A821VZ02"/>
<accession>A0A821VZ02</accession>
<gene>
    <name evidence="2" type="ORF">TOA249_LOCUS31729</name>
    <name evidence="1" type="ORF">UJA718_LOCUS31456</name>
</gene>
<dbReference type="Proteomes" id="UP000663873">
    <property type="component" value="Unassembled WGS sequence"/>
</dbReference>
<evidence type="ECO:0000313" key="3">
    <source>
        <dbReference type="Proteomes" id="UP000663838"/>
    </source>
</evidence>
<evidence type="ECO:0000313" key="1">
    <source>
        <dbReference type="EMBL" id="CAF4608105.1"/>
    </source>
</evidence>
<dbReference type="EMBL" id="CAJOBP010024718">
    <property type="protein sequence ID" value="CAF4608105.1"/>
    <property type="molecule type" value="Genomic_DNA"/>
</dbReference>
<protein>
    <submittedName>
        <fullName evidence="2">Uncharacterized protein</fullName>
    </submittedName>
</protein>
<keyword evidence="4" id="KW-1185">Reference proteome</keyword>
<name>A0A821VZ02_9BILA</name>
<organism evidence="2 3">
    <name type="scientific">Rotaria socialis</name>
    <dbReference type="NCBI Taxonomy" id="392032"/>
    <lineage>
        <taxon>Eukaryota</taxon>
        <taxon>Metazoa</taxon>
        <taxon>Spiralia</taxon>
        <taxon>Gnathifera</taxon>
        <taxon>Rotifera</taxon>
        <taxon>Eurotatoria</taxon>
        <taxon>Bdelloidea</taxon>
        <taxon>Philodinida</taxon>
        <taxon>Philodinidae</taxon>
        <taxon>Rotaria</taxon>
    </lineage>
</organism>
<evidence type="ECO:0000313" key="4">
    <source>
        <dbReference type="Proteomes" id="UP000663873"/>
    </source>
</evidence>
<dbReference type="Proteomes" id="UP000663838">
    <property type="component" value="Unassembled WGS sequence"/>
</dbReference>
<proteinExistence type="predicted"/>
<evidence type="ECO:0000313" key="2">
    <source>
        <dbReference type="EMBL" id="CAF4915794.1"/>
    </source>
</evidence>
<dbReference type="EMBL" id="CAJOBS010006734">
    <property type="protein sequence ID" value="CAF4915794.1"/>
    <property type="molecule type" value="Genomic_DNA"/>
</dbReference>
<reference evidence="2" key="1">
    <citation type="submission" date="2021-02" db="EMBL/GenBank/DDBJ databases">
        <authorList>
            <person name="Nowell W R."/>
        </authorList>
    </citation>
    <scope>NUCLEOTIDE SEQUENCE</scope>
</reference>